<accession>A0A0L9UTS9</accession>
<feature type="compositionally biased region" description="Low complexity" evidence="1">
    <location>
        <begin position="104"/>
        <end position="123"/>
    </location>
</feature>
<dbReference type="AlphaFoldDB" id="A0A0L9UTS9"/>
<organism evidence="2 3">
    <name type="scientific">Phaseolus angularis</name>
    <name type="common">Azuki bean</name>
    <name type="synonym">Vigna angularis</name>
    <dbReference type="NCBI Taxonomy" id="3914"/>
    <lineage>
        <taxon>Eukaryota</taxon>
        <taxon>Viridiplantae</taxon>
        <taxon>Streptophyta</taxon>
        <taxon>Embryophyta</taxon>
        <taxon>Tracheophyta</taxon>
        <taxon>Spermatophyta</taxon>
        <taxon>Magnoliopsida</taxon>
        <taxon>eudicotyledons</taxon>
        <taxon>Gunneridae</taxon>
        <taxon>Pentapetalae</taxon>
        <taxon>rosids</taxon>
        <taxon>fabids</taxon>
        <taxon>Fabales</taxon>
        <taxon>Fabaceae</taxon>
        <taxon>Papilionoideae</taxon>
        <taxon>50 kb inversion clade</taxon>
        <taxon>NPAAA clade</taxon>
        <taxon>indigoferoid/millettioid clade</taxon>
        <taxon>Phaseoleae</taxon>
        <taxon>Vigna</taxon>
    </lineage>
</organism>
<evidence type="ECO:0000256" key="1">
    <source>
        <dbReference type="SAM" id="MobiDB-lite"/>
    </source>
</evidence>
<dbReference type="Proteomes" id="UP000053144">
    <property type="component" value="Chromosome 6"/>
</dbReference>
<protein>
    <submittedName>
        <fullName evidence="2">Uncharacterized protein</fullName>
    </submittedName>
</protein>
<sequence length="123" mass="13843">MTLSFENCANKNILCCSLISAIYFLVLPPPKRILPGRPKKKRRLEPWELKKDDTELRQGETRKRCGICRQLGYKRNTCPQVAQAAPTTLNATQSSQITQCEIEQPQQSQPATTTQADPTTITP</sequence>
<dbReference type="EMBL" id="CM003376">
    <property type="protein sequence ID" value="KOM46285.1"/>
    <property type="molecule type" value="Genomic_DNA"/>
</dbReference>
<feature type="region of interest" description="Disordered" evidence="1">
    <location>
        <begin position="94"/>
        <end position="123"/>
    </location>
</feature>
<name>A0A0L9UTS9_PHAAN</name>
<evidence type="ECO:0000313" key="2">
    <source>
        <dbReference type="EMBL" id="KOM46285.1"/>
    </source>
</evidence>
<proteinExistence type="predicted"/>
<evidence type="ECO:0000313" key="3">
    <source>
        <dbReference type="Proteomes" id="UP000053144"/>
    </source>
</evidence>
<reference evidence="3" key="1">
    <citation type="journal article" date="2015" name="Proc. Natl. Acad. Sci. U.S.A.">
        <title>Genome sequencing of adzuki bean (Vigna angularis) provides insight into high starch and low fat accumulation and domestication.</title>
        <authorList>
            <person name="Yang K."/>
            <person name="Tian Z."/>
            <person name="Chen C."/>
            <person name="Luo L."/>
            <person name="Zhao B."/>
            <person name="Wang Z."/>
            <person name="Yu L."/>
            <person name="Li Y."/>
            <person name="Sun Y."/>
            <person name="Li W."/>
            <person name="Chen Y."/>
            <person name="Li Y."/>
            <person name="Zhang Y."/>
            <person name="Ai D."/>
            <person name="Zhao J."/>
            <person name="Shang C."/>
            <person name="Ma Y."/>
            <person name="Wu B."/>
            <person name="Wang M."/>
            <person name="Gao L."/>
            <person name="Sun D."/>
            <person name="Zhang P."/>
            <person name="Guo F."/>
            <person name="Wang W."/>
            <person name="Li Y."/>
            <person name="Wang J."/>
            <person name="Varshney R.K."/>
            <person name="Wang J."/>
            <person name="Ling H.Q."/>
            <person name="Wan P."/>
        </authorList>
    </citation>
    <scope>NUCLEOTIDE SEQUENCE</scope>
    <source>
        <strain evidence="3">cv. Jingnong 6</strain>
    </source>
</reference>
<dbReference type="Gramene" id="KOM46285">
    <property type="protein sequence ID" value="KOM46285"/>
    <property type="gene ID" value="LR48_Vigan06g159100"/>
</dbReference>
<gene>
    <name evidence="2" type="ORF">LR48_Vigan06g159100</name>
</gene>